<dbReference type="Pfam" id="PF20465">
    <property type="entry name" value="MmeI_hel"/>
    <property type="match status" value="1"/>
</dbReference>
<evidence type="ECO:0000259" key="7">
    <source>
        <dbReference type="Pfam" id="PF20466"/>
    </source>
</evidence>
<evidence type="ECO:0000256" key="4">
    <source>
        <dbReference type="ARBA" id="ARBA00047942"/>
    </source>
</evidence>
<evidence type="ECO:0000313" key="11">
    <source>
        <dbReference type="Proteomes" id="UP000515842"/>
    </source>
</evidence>
<dbReference type="GO" id="GO:0003676">
    <property type="term" value="F:nucleic acid binding"/>
    <property type="evidence" value="ECO:0007669"/>
    <property type="project" value="InterPro"/>
</dbReference>
<gene>
    <name evidence="10" type="ORF">HOO34_00845</name>
</gene>
<evidence type="ECO:0000256" key="1">
    <source>
        <dbReference type="ARBA" id="ARBA00011900"/>
    </source>
</evidence>
<dbReference type="InterPro" id="IPR050953">
    <property type="entry name" value="N4_N6_ade-DNA_methylase"/>
</dbReference>
<comment type="catalytic activity">
    <reaction evidence="4">
        <text>a 2'-deoxyadenosine in DNA + S-adenosyl-L-methionine = an N(6)-methyl-2'-deoxyadenosine in DNA + S-adenosyl-L-homocysteine + H(+)</text>
        <dbReference type="Rhea" id="RHEA:15197"/>
        <dbReference type="Rhea" id="RHEA-COMP:12418"/>
        <dbReference type="Rhea" id="RHEA-COMP:12419"/>
        <dbReference type="ChEBI" id="CHEBI:15378"/>
        <dbReference type="ChEBI" id="CHEBI:57856"/>
        <dbReference type="ChEBI" id="CHEBI:59789"/>
        <dbReference type="ChEBI" id="CHEBI:90615"/>
        <dbReference type="ChEBI" id="CHEBI:90616"/>
        <dbReference type="EC" id="2.1.1.72"/>
    </reaction>
</comment>
<dbReference type="InterPro" id="IPR029063">
    <property type="entry name" value="SAM-dependent_MTases_sf"/>
</dbReference>
<organism evidence="10 11">
    <name type="scientific">Aliarcobacter cryaerophilus</name>
    <dbReference type="NCBI Taxonomy" id="28198"/>
    <lineage>
        <taxon>Bacteria</taxon>
        <taxon>Pseudomonadati</taxon>
        <taxon>Campylobacterota</taxon>
        <taxon>Epsilonproteobacteria</taxon>
        <taxon>Campylobacterales</taxon>
        <taxon>Arcobacteraceae</taxon>
        <taxon>Aliarcobacter</taxon>
    </lineage>
</organism>
<dbReference type="Gene3D" id="3.40.50.150">
    <property type="entry name" value="Vaccinia Virus protein VP39"/>
    <property type="match status" value="1"/>
</dbReference>
<dbReference type="Pfam" id="PF20464">
    <property type="entry name" value="MmeI_N"/>
    <property type="match status" value="1"/>
</dbReference>
<evidence type="ECO:0000259" key="5">
    <source>
        <dbReference type="Pfam" id="PF20464"/>
    </source>
</evidence>
<dbReference type="REBASE" id="442729">
    <property type="entry name" value="Acr12854ORF845P"/>
</dbReference>
<dbReference type="InterPro" id="IPR046816">
    <property type="entry name" value="MmeI_Mtase"/>
</dbReference>
<dbReference type="Pfam" id="PF20473">
    <property type="entry name" value="MmeI_Mtase"/>
    <property type="match status" value="1"/>
</dbReference>
<dbReference type="InterPro" id="IPR046820">
    <property type="entry name" value="MmeI_TRD"/>
</dbReference>
<name>A0A7G9LNX1_9BACT</name>
<dbReference type="PANTHER" id="PTHR33841:SF1">
    <property type="entry name" value="DNA METHYLTRANSFERASE A"/>
    <property type="match status" value="1"/>
</dbReference>
<keyword evidence="3 10" id="KW-0808">Transferase</keyword>
<proteinExistence type="predicted"/>
<dbReference type="Pfam" id="PF20467">
    <property type="entry name" value="MmeI_C"/>
    <property type="match status" value="1"/>
</dbReference>
<dbReference type="PRINTS" id="PR00507">
    <property type="entry name" value="N12N6MTFRASE"/>
</dbReference>
<evidence type="ECO:0000313" key="10">
    <source>
        <dbReference type="EMBL" id="QNM90320.1"/>
    </source>
</evidence>
<feature type="domain" description="MmeI-like target recognition" evidence="7">
    <location>
        <begin position="615"/>
        <end position="817"/>
    </location>
</feature>
<dbReference type="InterPro" id="IPR046818">
    <property type="entry name" value="MmeI_C"/>
</dbReference>
<dbReference type="InterPro" id="IPR046819">
    <property type="entry name" value="MmeI_hel"/>
</dbReference>
<dbReference type="EC" id="2.1.1.72" evidence="1"/>
<dbReference type="PANTHER" id="PTHR33841">
    <property type="entry name" value="DNA METHYLTRANSFERASE YEEA-RELATED"/>
    <property type="match status" value="1"/>
</dbReference>
<dbReference type="GO" id="GO:0032259">
    <property type="term" value="P:methylation"/>
    <property type="evidence" value="ECO:0007669"/>
    <property type="project" value="UniProtKB-KW"/>
</dbReference>
<feature type="domain" description="MmeI-like N-terminal" evidence="5">
    <location>
        <begin position="11"/>
        <end position="173"/>
    </location>
</feature>
<evidence type="ECO:0000259" key="9">
    <source>
        <dbReference type="Pfam" id="PF20473"/>
    </source>
</evidence>
<feature type="domain" description="MmeI-like C-terminal" evidence="8">
    <location>
        <begin position="819"/>
        <end position="898"/>
    </location>
</feature>
<dbReference type="Proteomes" id="UP000515842">
    <property type="component" value="Chromosome"/>
</dbReference>
<evidence type="ECO:0000256" key="2">
    <source>
        <dbReference type="ARBA" id="ARBA00022603"/>
    </source>
</evidence>
<evidence type="ECO:0000259" key="6">
    <source>
        <dbReference type="Pfam" id="PF20465"/>
    </source>
</evidence>
<feature type="domain" description="MmeI-like DNA-methyltransferase" evidence="9">
    <location>
        <begin position="332"/>
        <end position="591"/>
    </location>
</feature>
<dbReference type="PROSITE" id="PS00092">
    <property type="entry name" value="N6_MTASE"/>
    <property type="match status" value="1"/>
</dbReference>
<dbReference type="AlphaFoldDB" id="A0A7G9LNX1"/>
<dbReference type="RefSeq" id="WP_187474638.1">
    <property type="nucleotide sequence ID" value="NZ_CP060693.1"/>
</dbReference>
<keyword evidence="2 10" id="KW-0489">Methyltransferase</keyword>
<protein>
    <recommendedName>
        <fullName evidence="1">site-specific DNA-methyltransferase (adenine-specific)</fullName>
        <ecNumber evidence="1">2.1.1.72</ecNumber>
    </recommendedName>
</protein>
<evidence type="ECO:0000259" key="8">
    <source>
        <dbReference type="Pfam" id="PF20467"/>
    </source>
</evidence>
<dbReference type="GO" id="GO:0009007">
    <property type="term" value="F:site-specific DNA-methyltransferase (adenine-specific) activity"/>
    <property type="evidence" value="ECO:0007669"/>
    <property type="project" value="UniProtKB-EC"/>
</dbReference>
<sequence length="901" mass="104594">MALSWNEIKNRAINFSKEWEKEQREHAESQSFWNNFFNIFGISRKRVASFEEPVKKLGEQRGRIDLFWKGTLLVEHKSRGKDLAKAYTQAMDYFPGLKEAELPKYILISDFETFKLYDLEEDKNYEFTLNELYKNVHLFGFIAGYTKHKVVAEDPINIQAAQMMGKLHDKLKDVGYNGHSLEVFLVRLLFLGFAEDTSIFEKRAFLEFLENKTSEDGSDLGSKLTELFQVLNTPFEKRLKNLDESLATFPYVNGKLFEEFLPIPSFDSKMREILLECCYLDWSKISPAIFGSLFQSIMDKEHRRNLGAHYTSEANILKLIRPLFLDELYEKFEKVKKNKKQLAEFHKELSTLHFLDPACGSGNFLIIAYRELRILELEILKILYSENVLDISSIVWCDVDQFHGIEVEEFPAQIAQVAMWLIDHQMNMMISEHFGQYFVRLPLKKSANIVHSNSLQISWEDVISKEQLTYILGNPPFIGKKEQNKEQKDDMVRIFNKVQGAGVLDYVTAWYLKASKYIQGTNIKVAFVSTNSIVQGEQVGILWKELFTNYGIKIHFAHQTFNWSNEAKSNAAVHVVIVGFASFDTTNKKIFEYEDIKSVPHEKIVKNINPYLVEGNDLVIEKRAKSLCKVNPIKYGSIAIDNGFLILNEDEKIDLIKREPLSEKYIFTYGGGAEFIKNIKRYCLWLKDLNPNELKLMPIVKEKIDSVRDFRFSSDREATKKLAEYPTLFGEDRQPKNNYILIPKVSSETRQYIPLGFLNKSHIANGSSMIVENATLFEFGILTSIMHMAWIKYTCGRMKSDYQYSNTIVYNNYPFPKNVSEKQKKAVEEKAQNVLNIRSQFSDCSLADLYDPLSMPPNLKKAHQELDKAVDNCYGSKLFKNDKERIEFLFGLYEEYLNTQK</sequence>
<feature type="domain" description="MmeI-like helicase spacer" evidence="6">
    <location>
        <begin position="179"/>
        <end position="257"/>
    </location>
</feature>
<reference evidence="10 11" key="1">
    <citation type="journal article" date="2020" name="Front. Microbiol.">
        <title>Genomic Analysis and Antimicrobial Resistance of Aliarcobacter cryaerophilus Strains From German Water Poultry.</title>
        <authorList>
            <person name="Muller E."/>
            <person name="Hotzel H."/>
            <person name="Ahlers C."/>
            <person name="Hanel I."/>
            <person name="Tomaso H."/>
            <person name="Abdel-Glil M.Y."/>
        </authorList>
    </citation>
    <scope>NUCLEOTIDE SEQUENCE [LARGE SCALE GENOMIC DNA]</scope>
    <source>
        <strain evidence="10 11">16CS1285-4</strain>
    </source>
</reference>
<accession>A0A7G9LNX1</accession>
<dbReference type="Pfam" id="PF20466">
    <property type="entry name" value="MmeI_TRD"/>
    <property type="match status" value="1"/>
</dbReference>
<evidence type="ECO:0000256" key="3">
    <source>
        <dbReference type="ARBA" id="ARBA00022679"/>
    </source>
</evidence>
<dbReference type="InterPro" id="IPR046817">
    <property type="entry name" value="MmeI_N"/>
</dbReference>
<dbReference type="SUPFAM" id="SSF53335">
    <property type="entry name" value="S-adenosyl-L-methionine-dependent methyltransferases"/>
    <property type="match status" value="1"/>
</dbReference>
<dbReference type="InterPro" id="IPR002052">
    <property type="entry name" value="DNA_methylase_N6_adenine_CS"/>
</dbReference>
<dbReference type="EMBL" id="CP060693">
    <property type="protein sequence ID" value="QNM90320.1"/>
    <property type="molecule type" value="Genomic_DNA"/>
</dbReference>